<dbReference type="GeneID" id="69034727"/>
<dbReference type="InParanoid" id="C0NFP5"/>
<gene>
    <name evidence="1" type="ORF">HCBG_01711</name>
</gene>
<name>C0NFP5_AJECG</name>
<evidence type="ECO:0000313" key="1">
    <source>
        <dbReference type="EMBL" id="EEH10066.1"/>
    </source>
</evidence>
<sequence length="80" mass="8557">MGSKLGAVSLAGPRFAVLPLTFEVSSVAWAYPIIAQVSSHKGQGCFGHCPVMMRPVLNKSRLHNCYSEQCGVSLNSAEFS</sequence>
<reference evidence="1" key="1">
    <citation type="submission" date="2009-02" db="EMBL/GenBank/DDBJ databases">
        <title>The Genome Sequence of Ajellomyces capsulatus strain G186AR.</title>
        <authorList>
            <consortium name="The Broad Institute Genome Sequencing Platform"/>
            <person name="Champion M."/>
            <person name="Cuomo C."/>
            <person name="Ma L.-J."/>
            <person name="Henn M.R."/>
            <person name="Sil A."/>
            <person name="Goldman B."/>
            <person name="Young S.K."/>
            <person name="Kodira C.D."/>
            <person name="Zeng Q."/>
            <person name="Koehrsen M."/>
            <person name="Alvarado L."/>
            <person name="Berlin A."/>
            <person name="Borenstein D."/>
            <person name="Chen Z."/>
            <person name="Engels R."/>
            <person name="Freedman E."/>
            <person name="Gellesch M."/>
            <person name="Goldberg J."/>
            <person name="Griggs A."/>
            <person name="Gujja S."/>
            <person name="Heiman D."/>
            <person name="Hepburn T."/>
            <person name="Howarth C."/>
            <person name="Jen D."/>
            <person name="Larson L."/>
            <person name="Lewis B."/>
            <person name="Mehta T."/>
            <person name="Park D."/>
            <person name="Pearson M."/>
            <person name="Roberts A."/>
            <person name="Saif S."/>
            <person name="Shea T."/>
            <person name="Shenoy N."/>
            <person name="Sisk P."/>
            <person name="Stolte C."/>
            <person name="Sykes S."/>
            <person name="Walk T."/>
            <person name="White J."/>
            <person name="Yandava C."/>
            <person name="Klein B."/>
            <person name="McEwen J.G."/>
            <person name="Puccia R."/>
            <person name="Goldman G.H."/>
            <person name="Felipe M.S."/>
            <person name="Nino-Vega G."/>
            <person name="San-Blas G."/>
            <person name="Taylor J."/>
            <person name="Mendoza L."/>
            <person name="Galagan J."/>
            <person name="Nusbaum C."/>
            <person name="Birren B."/>
        </authorList>
    </citation>
    <scope>NUCLEOTIDE SEQUENCE</scope>
    <source>
        <strain evidence="1">G186AR</strain>
    </source>
</reference>
<proteinExistence type="predicted"/>
<dbReference type="EMBL" id="GG663364">
    <property type="protein sequence ID" value="EEH10066.1"/>
    <property type="molecule type" value="Genomic_DNA"/>
</dbReference>
<protein>
    <submittedName>
        <fullName evidence="1">Uncharacterized protein</fullName>
    </submittedName>
</protein>
<dbReference type="Proteomes" id="UP000001631">
    <property type="component" value="Unassembled WGS sequence"/>
</dbReference>
<dbReference type="RefSeq" id="XP_045290546.1">
    <property type="nucleotide sequence ID" value="XM_045428760.1"/>
</dbReference>
<dbReference type="AlphaFoldDB" id="C0NFP5"/>
<keyword evidence="2" id="KW-1185">Reference proteome</keyword>
<dbReference type="HOGENOM" id="CLU_2589177_0_0_1"/>
<organism evidence="1 2">
    <name type="scientific">Ajellomyces capsulatus (strain G186AR / H82 / ATCC MYA-2454 / RMSCC 2432)</name>
    <name type="common">Darling's disease fungus</name>
    <name type="synonym">Histoplasma capsulatum</name>
    <dbReference type="NCBI Taxonomy" id="447093"/>
    <lineage>
        <taxon>Eukaryota</taxon>
        <taxon>Fungi</taxon>
        <taxon>Dikarya</taxon>
        <taxon>Ascomycota</taxon>
        <taxon>Pezizomycotina</taxon>
        <taxon>Eurotiomycetes</taxon>
        <taxon>Eurotiomycetidae</taxon>
        <taxon>Onygenales</taxon>
        <taxon>Ajellomycetaceae</taxon>
        <taxon>Histoplasma</taxon>
    </lineage>
</organism>
<accession>C0NFP5</accession>
<evidence type="ECO:0000313" key="2">
    <source>
        <dbReference type="Proteomes" id="UP000001631"/>
    </source>
</evidence>